<dbReference type="Pfam" id="PF06564">
    <property type="entry name" value="CBP_BcsQ"/>
    <property type="match status" value="1"/>
</dbReference>
<gene>
    <name evidence="3" type="ORF">HF682_16850</name>
</gene>
<dbReference type="InterPro" id="IPR017746">
    <property type="entry name" value="Cellulose_synthase_operon_BcsQ"/>
</dbReference>
<evidence type="ECO:0000313" key="4">
    <source>
        <dbReference type="Proteomes" id="UP000587991"/>
    </source>
</evidence>
<dbReference type="PANTHER" id="PTHR43384:SF4">
    <property type="entry name" value="CELLULOSE BIOSYNTHESIS PROTEIN BCSQ-RELATED"/>
    <property type="match status" value="1"/>
</dbReference>
<dbReference type="GO" id="GO:0016887">
    <property type="term" value="F:ATP hydrolysis activity"/>
    <property type="evidence" value="ECO:0007669"/>
    <property type="project" value="TreeGrafter"/>
</dbReference>
<evidence type="ECO:0000313" key="3">
    <source>
        <dbReference type="EMBL" id="NLR76839.1"/>
    </source>
</evidence>
<dbReference type="GO" id="GO:0005524">
    <property type="term" value="F:ATP binding"/>
    <property type="evidence" value="ECO:0007669"/>
    <property type="project" value="UniProtKB-KW"/>
</dbReference>
<dbReference type="RefSeq" id="WP_168878513.1">
    <property type="nucleotide sequence ID" value="NZ_JABAIM010000005.1"/>
</dbReference>
<organism evidence="3 4">
    <name type="scientific">Leeia aquatica</name>
    <dbReference type="NCBI Taxonomy" id="2725557"/>
    <lineage>
        <taxon>Bacteria</taxon>
        <taxon>Pseudomonadati</taxon>
        <taxon>Pseudomonadota</taxon>
        <taxon>Betaproteobacteria</taxon>
        <taxon>Neisseriales</taxon>
        <taxon>Leeiaceae</taxon>
        <taxon>Leeia</taxon>
    </lineage>
</organism>
<evidence type="ECO:0000256" key="2">
    <source>
        <dbReference type="ARBA" id="ARBA00022840"/>
    </source>
</evidence>
<keyword evidence="2" id="KW-0067">ATP-binding</keyword>
<dbReference type="Proteomes" id="UP000587991">
    <property type="component" value="Unassembled WGS sequence"/>
</dbReference>
<dbReference type="SUPFAM" id="SSF52540">
    <property type="entry name" value="P-loop containing nucleoside triphosphate hydrolases"/>
    <property type="match status" value="1"/>
</dbReference>
<dbReference type="GO" id="GO:0005829">
    <property type="term" value="C:cytosol"/>
    <property type="evidence" value="ECO:0007669"/>
    <property type="project" value="TreeGrafter"/>
</dbReference>
<comment type="caution">
    <text evidence="3">The sequence shown here is derived from an EMBL/GenBank/DDBJ whole genome shotgun (WGS) entry which is preliminary data.</text>
</comment>
<accession>A0A847SI48</accession>
<dbReference type="InterPro" id="IPR027417">
    <property type="entry name" value="P-loop_NTPase"/>
</dbReference>
<protein>
    <submittedName>
        <fullName evidence="3">MinD/ParA family protein</fullName>
    </submittedName>
</protein>
<dbReference type="Gene3D" id="3.40.50.300">
    <property type="entry name" value="P-loop containing nucleotide triphosphate hydrolases"/>
    <property type="match status" value="1"/>
</dbReference>
<reference evidence="3 4" key="1">
    <citation type="submission" date="2020-04" db="EMBL/GenBank/DDBJ databases">
        <title>Draft genome of Leeia sp. IMCC25680.</title>
        <authorList>
            <person name="Song J."/>
            <person name="Cho J.-C."/>
        </authorList>
    </citation>
    <scope>NUCLEOTIDE SEQUENCE [LARGE SCALE GENOMIC DNA]</scope>
    <source>
        <strain evidence="3 4">IMCC25680</strain>
    </source>
</reference>
<name>A0A847SI48_9NEIS</name>
<proteinExistence type="predicted"/>
<dbReference type="InterPro" id="IPR050625">
    <property type="entry name" value="ParA/MinD_ATPase"/>
</dbReference>
<dbReference type="PANTHER" id="PTHR43384">
    <property type="entry name" value="SEPTUM SITE-DETERMINING PROTEIN MIND HOMOLOG, CHLOROPLASTIC-RELATED"/>
    <property type="match status" value="1"/>
</dbReference>
<keyword evidence="4" id="KW-1185">Reference proteome</keyword>
<dbReference type="EMBL" id="JABAIM010000005">
    <property type="protein sequence ID" value="NLR76839.1"/>
    <property type="molecule type" value="Genomic_DNA"/>
</dbReference>
<sequence length="294" mass="32618">MAEARWRQDQATGLRQLMQARSQRSISLIGGRGRIGKTSLVINLATSLVHRGNRVLVIDEFNSSGNVAARLGMRARQRLGDVLRGDAPLESLVLDAATDLQILPLSVQPSQLARLDADSEARFAQQFADLLADVDFLLVDAAPIHSPDQPSMALATDERLIVLADRAEAITDAYTFIKLLSRDFAKRDFLLLVNRAPDYTAAKQLFERVARVARRHTQADVRLLGFVPEDETLHRANHLLQPLMPAFADAEASHACLQLAEVLERLVPVSLTPPDAFVHRWIECNRAFLPSQQP</sequence>
<dbReference type="AlphaFoldDB" id="A0A847SI48"/>
<keyword evidence="1" id="KW-0547">Nucleotide-binding</keyword>
<evidence type="ECO:0000256" key="1">
    <source>
        <dbReference type="ARBA" id="ARBA00022741"/>
    </source>
</evidence>
<dbReference type="GO" id="GO:0009898">
    <property type="term" value="C:cytoplasmic side of plasma membrane"/>
    <property type="evidence" value="ECO:0007669"/>
    <property type="project" value="TreeGrafter"/>
</dbReference>
<dbReference type="GO" id="GO:0051782">
    <property type="term" value="P:negative regulation of cell division"/>
    <property type="evidence" value="ECO:0007669"/>
    <property type="project" value="TreeGrafter"/>
</dbReference>